<dbReference type="GO" id="GO:0051287">
    <property type="term" value="F:NAD binding"/>
    <property type="evidence" value="ECO:0007669"/>
    <property type="project" value="InterPro"/>
</dbReference>
<evidence type="ECO:0000313" key="7">
    <source>
        <dbReference type="EMBL" id="KAJ9150465.1"/>
    </source>
</evidence>
<dbReference type="SUPFAM" id="SSF51735">
    <property type="entry name" value="NAD(P)-binding Rossmann-fold domains"/>
    <property type="match status" value="1"/>
</dbReference>
<evidence type="ECO:0000259" key="5">
    <source>
        <dbReference type="Pfam" id="PF00389"/>
    </source>
</evidence>
<name>A0AA38RTW1_9PEZI</name>
<evidence type="ECO:0000256" key="2">
    <source>
        <dbReference type="ARBA" id="ARBA00023002"/>
    </source>
</evidence>
<organism evidence="7 8">
    <name type="scientific">Pleurostoma richardsiae</name>
    <dbReference type="NCBI Taxonomy" id="41990"/>
    <lineage>
        <taxon>Eukaryota</taxon>
        <taxon>Fungi</taxon>
        <taxon>Dikarya</taxon>
        <taxon>Ascomycota</taxon>
        <taxon>Pezizomycotina</taxon>
        <taxon>Sordariomycetes</taxon>
        <taxon>Sordariomycetidae</taxon>
        <taxon>Calosphaeriales</taxon>
        <taxon>Pleurostomataceae</taxon>
        <taxon>Pleurostoma</taxon>
    </lineage>
</organism>
<dbReference type="PANTHER" id="PTHR42789">
    <property type="entry name" value="D-ISOMER SPECIFIC 2-HYDROXYACID DEHYDROGENASE FAMILY PROTEIN (AFU_ORTHOLOGUE AFUA_6G10090)"/>
    <property type="match status" value="1"/>
</dbReference>
<comment type="similarity">
    <text evidence="1 4">Belongs to the D-isomer specific 2-hydroxyacid dehydrogenase family.</text>
</comment>
<evidence type="ECO:0000256" key="3">
    <source>
        <dbReference type="ARBA" id="ARBA00023027"/>
    </source>
</evidence>
<gene>
    <name evidence="7" type="ORF">NKR23_g3863</name>
</gene>
<dbReference type="Pfam" id="PF00389">
    <property type="entry name" value="2-Hacid_dh"/>
    <property type="match status" value="1"/>
</dbReference>
<keyword evidence="3" id="KW-0520">NAD</keyword>
<dbReference type="InterPro" id="IPR006140">
    <property type="entry name" value="D-isomer_DH_NAD-bd"/>
</dbReference>
<dbReference type="Gene3D" id="3.40.50.720">
    <property type="entry name" value="NAD(P)-binding Rossmann-like Domain"/>
    <property type="match status" value="2"/>
</dbReference>
<dbReference type="PROSITE" id="PS00671">
    <property type="entry name" value="D_2_HYDROXYACID_DH_3"/>
    <property type="match status" value="1"/>
</dbReference>
<dbReference type="GO" id="GO:0016616">
    <property type="term" value="F:oxidoreductase activity, acting on the CH-OH group of donors, NAD or NADP as acceptor"/>
    <property type="evidence" value="ECO:0007669"/>
    <property type="project" value="InterPro"/>
</dbReference>
<dbReference type="InterPro" id="IPR036291">
    <property type="entry name" value="NAD(P)-bd_dom_sf"/>
</dbReference>
<keyword evidence="2 4" id="KW-0560">Oxidoreductase</keyword>
<dbReference type="AlphaFoldDB" id="A0AA38RTW1"/>
<dbReference type="Proteomes" id="UP001174694">
    <property type="component" value="Unassembled WGS sequence"/>
</dbReference>
<dbReference type="PANTHER" id="PTHR42789:SF1">
    <property type="entry name" value="D-ISOMER SPECIFIC 2-HYDROXYACID DEHYDROGENASE FAMILY PROTEIN (AFU_ORTHOLOGUE AFUA_6G10090)"/>
    <property type="match status" value="1"/>
</dbReference>
<dbReference type="EMBL" id="JANBVO010000008">
    <property type="protein sequence ID" value="KAJ9150465.1"/>
    <property type="molecule type" value="Genomic_DNA"/>
</dbReference>
<evidence type="ECO:0000259" key="6">
    <source>
        <dbReference type="Pfam" id="PF02826"/>
    </source>
</evidence>
<dbReference type="Pfam" id="PF02826">
    <property type="entry name" value="2-Hacid_dh_C"/>
    <property type="match status" value="1"/>
</dbReference>
<feature type="domain" description="D-isomer specific 2-hydroxyacid dehydrogenase catalytic" evidence="5">
    <location>
        <begin position="26"/>
        <end position="349"/>
    </location>
</feature>
<dbReference type="InterPro" id="IPR006139">
    <property type="entry name" value="D-isomer_2_OHA_DH_cat_dom"/>
</dbReference>
<protein>
    <submittedName>
        <fullName evidence="7">D-isomer-specific 2-hydroxyacid dehydrogenase-like protein</fullName>
    </submittedName>
</protein>
<keyword evidence="8" id="KW-1185">Reference proteome</keyword>
<comment type="caution">
    <text evidence="7">The sequence shown here is derived from an EMBL/GenBank/DDBJ whole genome shotgun (WGS) entry which is preliminary data.</text>
</comment>
<feature type="domain" description="D-isomer specific 2-hydroxyacid dehydrogenase NAD-binding" evidence="6">
    <location>
        <begin position="126"/>
        <end position="322"/>
    </location>
</feature>
<dbReference type="SUPFAM" id="SSF52283">
    <property type="entry name" value="Formate/glycerate dehydrogenase catalytic domain-like"/>
    <property type="match status" value="1"/>
</dbReference>
<accession>A0AA38RTW1</accession>
<reference evidence="7" key="1">
    <citation type="submission" date="2022-07" db="EMBL/GenBank/DDBJ databases">
        <title>Fungi with potential for degradation of polypropylene.</title>
        <authorList>
            <person name="Gostincar C."/>
        </authorList>
    </citation>
    <scope>NUCLEOTIDE SEQUENCE</scope>
    <source>
        <strain evidence="7">EXF-13308</strain>
    </source>
</reference>
<proteinExistence type="inferred from homology"/>
<evidence type="ECO:0000256" key="4">
    <source>
        <dbReference type="RuleBase" id="RU003719"/>
    </source>
</evidence>
<dbReference type="InterPro" id="IPR029753">
    <property type="entry name" value="D-isomer_DH_CS"/>
</dbReference>
<evidence type="ECO:0000313" key="8">
    <source>
        <dbReference type="Proteomes" id="UP001174694"/>
    </source>
</evidence>
<sequence length="354" mass="38644">MASSGPIRVAVLDDYQGFAEPHFKVLDPKSYEVTIFRDTLLPYNHPDTPQSVKDQLVQRLEPFTVISTIRERTPFPGELIARLPNLKLLLTNGVRNAALDLEAFKERGIPVAGAAVPSDSTTHHCVALILALARNLAPDDLSVKTGGWQTSSAIGLTGKVFGTMGLGRLGLAVAKIMHQAFGMKVVAWSSNLTQDVANEKATSLGFPVIGPDGEETFKVVSKEELFKTSDVLSVHIVLSERSRGIIGASDLSLMKPDALFVNTSRGPLVVEKDLLDVLKSGKIRAAALDVFNVEPLPLDSEWRTTRWGEEGRSNVLLSPHMGYVEKSTLDGWYQQQVTNLLKWVSGDALEKSLY</sequence>
<dbReference type="CDD" id="cd12169">
    <property type="entry name" value="PGDH_like_1"/>
    <property type="match status" value="1"/>
</dbReference>
<evidence type="ECO:0000256" key="1">
    <source>
        <dbReference type="ARBA" id="ARBA00005854"/>
    </source>
</evidence>
<dbReference type="InterPro" id="IPR050857">
    <property type="entry name" value="D-2-hydroxyacid_DH"/>
</dbReference>